<dbReference type="InterPro" id="IPR036537">
    <property type="entry name" value="Adaptor_Cbl_N_dom_sf"/>
</dbReference>
<evidence type="ECO:0000313" key="19">
    <source>
        <dbReference type="EMBL" id="CAL4939956.1"/>
    </source>
</evidence>
<feature type="compositionally biased region" description="Low complexity" evidence="17">
    <location>
        <begin position="148"/>
        <end position="163"/>
    </location>
</feature>
<dbReference type="SUPFAM" id="SSF56112">
    <property type="entry name" value="Protein kinase-like (PK-like)"/>
    <property type="match status" value="1"/>
</dbReference>
<keyword evidence="9 16" id="KW-0547">Nucleotide-binding</keyword>
<dbReference type="PANTHER" id="PTHR27002">
    <property type="entry name" value="RECEPTOR-LIKE SERINE/THREONINE-PROTEIN KINASE SD1-8"/>
    <property type="match status" value="1"/>
</dbReference>
<dbReference type="CDD" id="cd21037">
    <property type="entry name" value="MLKL_NTD"/>
    <property type="match status" value="1"/>
</dbReference>
<keyword evidence="5" id="KW-0723">Serine/threonine-protein kinase</keyword>
<keyword evidence="12" id="KW-1133">Transmembrane helix</keyword>
<feature type="region of interest" description="Disordered" evidence="17">
    <location>
        <begin position="136"/>
        <end position="199"/>
    </location>
</feature>
<evidence type="ECO:0000256" key="15">
    <source>
        <dbReference type="ARBA" id="ARBA00023180"/>
    </source>
</evidence>
<dbReference type="GO" id="GO:0004674">
    <property type="term" value="F:protein serine/threonine kinase activity"/>
    <property type="evidence" value="ECO:0007669"/>
    <property type="project" value="UniProtKB-KW"/>
</dbReference>
<dbReference type="FunFam" id="3.30.200.20:FF:000466">
    <property type="entry name" value="Putative LRR receptor-like serine/threonine-protein kinase"/>
    <property type="match status" value="1"/>
</dbReference>
<dbReference type="GO" id="GO:0005524">
    <property type="term" value="F:ATP binding"/>
    <property type="evidence" value="ECO:0007669"/>
    <property type="project" value="UniProtKB-UniRule"/>
</dbReference>
<sequence length="557" mass="63069">MPIWSRVDPVATMAQIAGVDAYGLIAMIVERAETVRRNRHECQQLAQQVETIGDLLPQVQREHPEMERVLGKLEATLRDACVLVSACQGSSYIRRFLRSGKHAEFRRLREKVEFYLQIFPVISHIDTTRRLVRILNDAESPQTQNMPRSTSTRSGRASRSNANEDYSFESPQARTEPFAVRRDETTGARSRGDDRAPLTNDTAHQLAHSTQGLIAAGFSFFELSQLAKATKNFSREFKIGEGGFGRVYKGRLQGRPVAIKRCFVESNPERLSDFENEIKFIPKLQHRNIVKLQGYCIKEKERILVYEYMSNKSLDKFIFGPRTGGPLNWDMLFKIIGGIAQGIVYLHLHSGLNIIHRDIKPSNILLDSEMNPKISDFGTARTGHPNKIQKAGVIAGTRGYMPPEYANKGVFSGKTDVFSFGSLLIEILSGKRNGTSYSSGESKNLTLHEYAWNLMFVEKELVKLIHPSLYSEEPSRRLGSQIRRCAHVALLCIQENPVDRPSMWDVVLILNGTGALKDLPTPKKPSPWYGSVPRFADWLRDDEREWYTKTAVTVVTR</sequence>
<keyword evidence="11 16" id="KW-0067">ATP-binding</keyword>
<dbReference type="Proteomes" id="UP001497457">
    <property type="component" value="Chromosome 16b"/>
</dbReference>
<dbReference type="Gene3D" id="1.20.930.20">
    <property type="entry name" value="Adaptor protein Cbl, N-terminal domain"/>
    <property type="match status" value="1"/>
</dbReference>
<evidence type="ECO:0000256" key="10">
    <source>
        <dbReference type="ARBA" id="ARBA00022777"/>
    </source>
</evidence>
<dbReference type="CDD" id="cd14066">
    <property type="entry name" value="STKc_IRAK"/>
    <property type="match status" value="1"/>
</dbReference>
<evidence type="ECO:0000256" key="7">
    <source>
        <dbReference type="ARBA" id="ARBA00022692"/>
    </source>
</evidence>
<evidence type="ECO:0000256" key="11">
    <source>
        <dbReference type="ARBA" id="ARBA00022840"/>
    </source>
</evidence>
<dbReference type="InterPro" id="IPR000719">
    <property type="entry name" value="Prot_kinase_dom"/>
</dbReference>
<reference evidence="19" key="1">
    <citation type="submission" date="2024-10" db="EMBL/GenBank/DDBJ databases">
        <authorList>
            <person name="Ryan C."/>
        </authorList>
    </citation>
    <scope>NUCLEOTIDE SEQUENCE [LARGE SCALE GENOMIC DNA]</scope>
</reference>
<dbReference type="SMART" id="SM00220">
    <property type="entry name" value="S_TKc"/>
    <property type="match status" value="1"/>
</dbReference>
<keyword evidence="14" id="KW-0675">Receptor</keyword>
<dbReference type="PANTHER" id="PTHR27002:SF1058">
    <property type="entry name" value="OS01G0568800 PROTEIN"/>
    <property type="match status" value="1"/>
</dbReference>
<dbReference type="InterPro" id="IPR017441">
    <property type="entry name" value="Protein_kinase_ATP_BS"/>
</dbReference>
<dbReference type="PROSITE" id="PS00108">
    <property type="entry name" value="PROTEIN_KINASE_ST"/>
    <property type="match status" value="1"/>
</dbReference>
<evidence type="ECO:0000256" key="9">
    <source>
        <dbReference type="ARBA" id="ARBA00022741"/>
    </source>
</evidence>
<evidence type="ECO:0000256" key="2">
    <source>
        <dbReference type="ARBA" id="ARBA00008536"/>
    </source>
</evidence>
<keyword evidence="20" id="KW-1185">Reference proteome</keyword>
<dbReference type="GO" id="GO:0005886">
    <property type="term" value="C:plasma membrane"/>
    <property type="evidence" value="ECO:0007669"/>
    <property type="project" value="UniProtKB-SubCell"/>
</dbReference>
<dbReference type="Pfam" id="PF00069">
    <property type="entry name" value="Pkinase"/>
    <property type="match status" value="1"/>
</dbReference>
<evidence type="ECO:0000256" key="13">
    <source>
        <dbReference type="ARBA" id="ARBA00023136"/>
    </source>
</evidence>
<evidence type="ECO:0000256" key="8">
    <source>
        <dbReference type="ARBA" id="ARBA00022729"/>
    </source>
</evidence>
<dbReference type="Gene3D" id="3.30.200.20">
    <property type="entry name" value="Phosphorylase Kinase, domain 1"/>
    <property type="match status" value="1"/>
</dbReference>
<evidence type="ECO:0000256" key="14">
    <source>
        <dbReference type="ARBA" id="ARBA00023170"/>
    </source>
</evidence>
<dbReference type="Gene3D" id="1.10.510.10">
    <property type="entry name" value="Transferase(Phosphotransferase) domain 1"/>
    <property type="match status" value="1"/>
</dbReference>
<dbReference type="EMBL" id="OZ075126">
    <property type="protein sequence ID" value="CAL4939956.1"/>
    <property type="molecule type" value="Genomic_DNA"/>
</dbReference>
<feature type="binding site" evidence="16">
    <location>
        <position position="260"/>
    </location>
    <ligand>
        <name>ATP</name>
        <dbReference type="ChEBI" id="CHEBI:30616"/>
    </ligand>
</feature>
<dbReference type="InterPro" id="IPR059179">
    <property type="entry name" value="MLKL-like_MCAfunc"/>
</dbReference>
<name>A0ABC8YB93_9POAL</name>
<comment type="similarity">
    <text evidence="3">In the C-terminal section; belongs to the protein kinase superfamily. Ser/Thr protein kinase family.</text>
</comment>
<evidence type="ECO:0000256" key="3">
    <source>
        <dbReference type="ARBA" id="ARBA00010217"/>
    </source>
</evidence>
<dbReference type="PROSITE" id="PS50011">
    <property type="entry name" value="PROTEIN_KINASE_DOM"/>
    <property type="match status" value="1"/>
</dbReference>
<keyword evidence="13" id="KW-0472">Membrane</keyword>
<keyword evidence="8" id="KW-0732">Signal</keyword>
<keyword evidence="6" id="KW-0808">Transferase</keyword>
<dbReference type="PROSITE" id="PS00107">
    <property type="entry name" value="PROTEIN_KINASE_ATP"/>
    <property type="match status" value="1"/>
</dbReference>
<organism evidence="19 20">
    <name type="scientific">Urochloa decumbens</name>
    <dbReference type="NCBI Taxonomy" id="240449"/>
    <lineage>
        <taxon>Eukaryota</taxon>
        <taxon>Viridiplantae</taxon>
        <taxon>Streptophyta</taxon>
        <taxon>Embryophyta</taxon>
        <taxon>Tracheophyta</taxon>
        <taxon>Spermatophyta</taxon>
        <taxon>Magnoliopsida</taxon>
        <taxon>Liliopsida</taxon>
        <taxon>Poales</taxon>
        <taxon>Poaceae</taxon>
        <taxon>PACMAD clade</taxon>
        <taxon>Panicoideae</taxon>
        <taxon>Panicodae</taxon>
        <taxon>Paniceae</taxon>
        <taxon>Melinidinae</taxon>
        <taxon>Urochloa</taxon>
    </lineage>
</organism>
<accession>A0ABC8YB93</accession>
<evidence type="ECO:0000259" key="18">
    <source>
        <dbReference type="PROSITE" id="PS50011"/>
    </source>
</evidence>
<evidence type="ECO:0000256" key="5">
    <source>
        <dbReference type="ARBA" id="ARBA00022527"/>
    </source>
</evidence>
<evidence type="ECO:0000256" key="16">
    <source>
        <dbReference type="PROSITE-ProRule" id="PRU10141"/>
    </source>
</evidence>
<proteinExistence type="inferred from homology"/>
<dbReference type="InterPro" id="IPR045766">
    <property type="entry name" value="MCAfunc"/>
</dbReference>
<feature type="compositionally biased region" description="Basic and acidic residues" evidence="17">
    <location>
        <begin position="179"/>
        <end position="196"/>
    </location>
</feature>
<keyword evidence="4" id="KW-1003">Cell membrane</keyword>
<keyword evidence="15" id="KW-0325">Glycoprotein</keyword>
<evidence type="ECO:0000256" key="4">
    <source>
        <dbReference type="ARBA" id="ARBA00022475"/>
    </source>
</evidence>
<dbReference type="AlphaFoldDB" id="A0ABC8YB93"/>
<feature type="domain" description="Protein kinase" evidence="18">
    <location>
        <begin position="233"/>
        <end position="490"/>
    </location>
</feature>
<evidence type="ECO:0000256" key="6">
    <source>
        <dbReference type="ARBA" id="ARBA00022679"/>
    </source>
</evidence>
<evidence type="ECO:0000256" key="1">
    <source>
        <dbReference type="ARBA" id="ARBA00004251"/>
    </source>
</evidence>
<keyword evidence="7" id="KW-0812">Transmembrane</keyword>
<comment type="similarity">
    <text evidence="2">In the N-terminal section; belongs to the leguminous lectin family.</text>
</comment>
<comment type="subcellular location">
    <subcellularLocation>
        <location evidence="1">Cell membrane</location>
        <topology evidence="1">Single-pass type I membrane protein</topology>
    </subcellularLocation>
</comment>
<dbReference type="Pfam" id="PF19584">
    <property type="entry name" value="MCAfunc"/>
    <property type="match status" value="1"/>
</dbReference>
<evidence type="ECO:0000256" key="17">
    <source>
        <dbReference type="SAM" id="MobiDB-lite"/>
    </source>
</evidence>
<evidence type="ECO:0000313" key="20">
    <source>
        <dbReference type="Proteomes" id="UP001497457"/>
    </source>
</evidence>
<protein>
    <recommendedName>
        <fullName evidence="18">Protein kinase domain-containing protein</fullName>
    </recommendedName>
</protein>
<dbReference type="FunFam" id="1.10.510.10:FF:000240">
    <property type="entry name" value="Lectin-domain containing receptor kinase A4.3"/>
    <property type="match status" value="1"/>
</dbReference>
<dbReference type="InterPro" id="IPR011009">
    <property type="entry name" value="Kinase-like_dom_sf"/>
</dbReference>
<keyword evidence="10" id="KW-0418">Kinase</keyword>
<gene>
    <name evidence="19" type="ORF">URODEC1_LOCUS32223</name>
</gene>
<evidence type="ECO:0000256" key="12">
    <source>
        <dbReference type="ARBA" id="ARBA00022989"/>
    </source>
</evidence>
<dbReference type="InterPro" id="IPR008271">
    <property type="entry name" value="Ser/Thr_kinase_AS"/>
</dbReference>
<dbReference type="GO" id="GO:0002229">
    <property type="term" value="P:defense response to oomycetes"/>
    <property type="evidence" value="ECO:0007669"/>
    <property type="project" value="UniProtKB-ARBA"/>
</dbReference>